<organism evidence="8 9">
    <name type="scientific">Batrachochytrium salamandrivorans</name>
    <dbReference type="NCBI Taxonomy" id="1357716"/>
    <lineage>
        <taxon>Eukaryota</taxon>
        <taxon>Fungi</taxon>
        <taxon>Fungi incertae sedis</taxon>
        <taxon>Chytridiomycota</taxon>
        <taxon>Chytridiomycota incertae sedis</taxon>
        <taxon>Chytridiomycetes</taxon>
        <taxon>Rhizophydiales</taxon>
        <taxon>Rhizophydiales incertae sedis</taxon>
        <taxon>Batrachochytrium</taxon>
    </lineage>
</organism>
<evidence type="ECO:0000256" key="3">
    <source>
        <dbReference type="ARBA" id="ARBA00008105"/>
    </source>
</evidence>
<comment type="caution">
    <text evidence="8">The sequence shown here is derived from an EMBL/GenBank/DDBJ whole genome shotgun (WGS) entry which is preliminary data.</text>
</comment>
<keyword evidence="9" id="KW-1185">Reference proteome</keyword>
<evidence type="ECO:0000256" key="5">
    <source>
        <dbReference type="ARBA" id="ARBA00023242"/>
    </source>
</evidence>
<dbReference type="InterPro" id="IPR007144">
    <property type="entry name" value="SSU_processome_Utp11"/>
</dbReference>
<dbReference type="PANTHER" id="PTHR12838:SF0">
    <property type="entry name" value="U3 SMALL NUCLEOLAR RNA-ASSOCIATED PROTEIN 11-RELATED"/>
    <property type="match status" value="1"/>
</dbReference>
<dbReference type="Pfam" id="PF03998">
    <property type="entry name" value="Utp11"/>
    <property type="match status" value="1"/>
</dbReference>
<evidence type="ECO:0000313" key="9">
    <source>
        <dbReference type="Proteomes" id="UP001648503"/>
    </source>
</evidence>
<accession>A0ABQ8FK96</accession>
<keyword evidence="5 6" id="KW-0539">Nucleus</keyword>
<feature type="region of interest" description="Disordered" evidence="7">
    <location>
        <begin position="1"/>
        <end position="23"/>
    </location>
</feature>
<keyword evidence="4 6" id="KW-0698">rRNA processing</keyword>
<evidence type="ECO:0000256" key="6">
    <source>
        <dbReference type="PIRNR" id="PIRNR015952"/>
    </source>
</evidence>
<comment type="subunit">
    <text evidence="6">Component of the ribosomal small subunit (SSU) processome.</text>
</comment>
<evidence type="ECO:0000256" key="1">
    <source>
        <dbReference type="ARBA" id="ARBA00004099"/>
    </source>
</evidence>
<evidence type="ECO:0000256" key="2">
    <source>
        <dbReference type="ARBA" id="ARBA00004604"/>
    </source>
</evidence>
<protein>
    <recommendedName>
        <fullName evidence="6">U3 small nucleolar RNA-associated protein 11</fullName>
        <shortName evidence="6">U3 snoRNA-associated protein 11</shortName>
    </recommendedName>
</protein>
<comment type="function">
    <text evidence="1 6">Involved in nucleolar processing of pre-18S ribosomal RNA.</text>
</comment>
<evidence type="ECO:0000313" key="8">
    <source>
        <dbReference type="EMBL" id="KAH6599697.1"/>
    </source>
</evidence>
<dbReference type="EMBL" id="JAFCIX010000061">
    <property type="protein sequence ID" value="KAH6599697.1"/>
    <property type="molecule type" value="Genomic_DNA"/>
</dbReference>
<gene>
    <name evidence="8" type="ORF">BASA50_002833</name>
</gene>
<reference evidence="8 9" key="1">
    <citation type="submission" date="2021-02" db="EMBL/GenBank/DDBJ databases">
        <title>Variation within the Batrachochytrium salamandrivorans European outbreak.</title>
        <authorList>
            <person name="Kelly M."/>
            <person name="Pasmans F."/>
            <person name="Shea T.P."/>
            <person name="Munoz J.F."/>
            <person name="Carranza S."/>
            <person name="Cuomo C.A."/>
            <person name="Martel A."/>
        </authorList>
    </citation>
    <scope>NUCLEOTIDE SEQUENCE [LARGE SCALE GENOMIC DNA]</scope>
    <source>
        <strain evidence="8 9">AMFP18/2</strain>
    </source>
</reference>
<feature type="compositionally biased region" description="Basic residues" evidence="7">
    <location>
        <begin position="156"/>
        <end position="165"/>
    </location>
</feature>
<dbReference type="Proteomes" id="UP001648503">
    <property type="component" value="Unassembled WGS sequence"/>
</dbReference>
<evidence type="ECO:0000256" key="7">
    <source>
        <dbReference type="SAM" id="MobiDB-lite"/>
    </source>
</evidence>
<dbReference type="PANTHER" id="PTHR12838">
    <property type="entry name" value="U3 SMALL NUCLEOLAR RNA-ASSOCIATED PROTEIN 11"/>
    <property type="match status" value="1"/>
</dbReference>
<name>A0ABQ8FK96_9FUNG</name>
<comment type="subcellular location">
    <subcellularLocation>
        <location evidence="2 6">Nucleus</location>
        <location evidence="2 6">Nucleolus</location>
    </subcellularLocation>
</comment>
<dbReference type="PIRSF" id="PIRSF015952">
    <property type="entry name" value="U3snoRNP11"/>
    <property type="match status" value="1"/>
</dbReference>
<feature type="region of interest" description="Disordered" evidence="7">
    <location>
        <begin position="126"/>
        <end position="166"/>
    </location>
</feature>
<comment type="similarity">
    <text evidence="3 6">Belongs to the UTP11 family.</text>
</comment>
<evidence type="ECO:0000256" key="4">
    <source>
        <dbReference type="ARBA" id="ARBA00022552"/>
    </source>
</evidence>
<sequence length="286" mass="32977">MSSIRKAAPRRTHRERAQPSARARLGLLEKHKDYVKRAQDFHKKEKAIKSLKEKASFKNPDEFYFGMVNAETKKGVHILKRTETFDHEFQTLLKTQDQNYINYQRSINLKKIDRLKDDIHFIEEPLASSKTHPASGEDDESSMSGMDDVDMDKAPKSRKKSKKANMGKSNHTIFVDDATQLSAFDPVVHFETVPELMDKPANRLRKSTLEEVEIPSLSPADARHVAKRKKATAEELKSRMVREDQLRKVQLELQLQKNLMGKGARRKVGQDGLGLPVYKWKSRRQK</sequence>
<proteinExistence type="inferred from homology"/>